<reference evidence="1 2" key="1">
    <citation type="submission" date="2018-02" db="EMBL/GenBank/DDBJ databases">
        <title>Genome sequence of the basidiomycete white-rot fungus Phlebia centrifuga.</title>
        <authorList>
            <person name="Granchi Z."/>
            <person name="Peng M."/>
            <person name="de Vries R.P."/>
            <person name="Hilden K."/>
            <person name="Makela M.R."/>
            <person name="Grigoriev I."/>
            <person name="Riley R."/>
        </authorList>
    </citation>
    <scope>NUCLEOTIDE SEQUENCE [LARGE SCALE GENOMIC DNA]</scope>
    <source>
        <strain evidence="1 2">FBCC195</strain>
    </source>
</reference>
<dbReference type="InterPro" id="IPR032675">
    <property type="entry name" value="LRR_dom_sf"/>
</dbReference>
<name>A0A2R6PNE1_9APHY</name>
<dbReference type="Gene3D" id="3.80.10.10">
    <property type="entry name" value="Ribonuclease Inhibitor"/>
    <property type="match status" value="1"/>
</dbReference>
<dbReference type="STRING" id="98765.A0A2R6PNE1"/>
<evidence type="ECO:0000313" key="2">
    <source>
        <dbReference type="Proteomes" id="UP000186601"/>
    </source>
</evidence>
<protein>
    <submittedName>
        <fullName evidence="1">Uncharacterized protein</fullName>
    </submittedName>
</protein>
<gene>
    <name evidence="1" type="ORF">PHLCEN_2v4593</name>
</gene>
<proteinExistence type="predicted"/>
<organism evidence="1 2">
    <name type="scientific">Hermanssonia centrifuga</name>
    <dbReference type="NCBI Taxonomy" id="98765"/>
    <lineage>
        <taxon>Eukaryota</taxon>
        <taxon>Fungi</taxon>
        <taxon>Dikarya</taxon>
        <taxon>Basidiomycota</taxon>
        <taxon>Agaricomycotina</taxon>
        <taxon>Agaricomycetes</taxon>
        <taxon>Polyporales</taxon>
        <taxon>Meruliaceae</taxon>
        <taxon>Hermanssonia</taxon>
    </lineage>
</organism>
<dbReference type="EMBL" id="MLYV02000465">
    <property type="protein sequence ID" value="PSR93900.1"/>
    <property type="molecule type" value="Genomic_DNA"/>
</dbReference>
<sequence length="453" mass="50850">MARSQGVPLTAHYRVSHSRRRGDELPSLRIALEAVHRIRTLELHIPWTMYEKVSGSMHGSAPILRCLKMRNPHSLSNVGRTPPVLAINRETFPELETLELYCYGFSWSELASCHKLKHLNIDYAVFVRPTLPTVSEVLDTLDALPHLVTLNLNNVLSIFPQASMEEPRTVTLPHLEHLILSGDATACASLLDSLSFPQCARITLLFGFIGENELPILLPPIHSRLTGASSIGASAPFHSFAFGLDFKRSLVVRGWTSTLQVESEETELAQFEPKFHLELPRWALEFDVIWNGLPLQDVRSVWVMSNLVEELSLASQLDMLRKTPHAISVRFSQWPAKNLCDLLGVDDHDGTVILPSLRTLVLDKLNFQLCIAHENGHHGCLQHLESVLESRRSRHAGLYRLILEECWHVSALEVGCLRDVGAELIWDGIERIKEDLATDSDSGMDPAVEGYED</sequence>
<accession>A0A2R6PNE1</accession>
<dbReference type="OrthoDB" id="2884925at2759"/>
<comment type="caution">
    <text evidence="1">The sequence shown here is derived from an EMBL/GenBank/DDBJ whole genome shotgun (WGS) entry which is preliminary data.</text>
</comment>
<evidence type="ECO:0000313" key="1">
    <source>
        <dbReference type="EMBL" id="PSR93900.1"/>
    </source>
</evidence>
<dbReference type="AlphaFoldDB" id="A0A2R6PNE1"/>
<dbReference type="SUPFAM" id="SSF52047">
    <property type="entry name" value="RNI-like"/>
    <property type="match status" value="1"/>
</dbReference>
<keyword evidence="2" id="KW-1185">Reference proteome</keyword>
<dbReference type="Proteomes" id="UP000186601">
    <property type="component" value="Unassembled WGS sequence"/>
</dbReference>